<keyword evidence="1" id="KW-0472">Membrane</keyword>
<keyword evidence="1" id="KW-0812">Transmembrane</keyword>
<evidence type="ECO:0000256" key="1">
    <source>
        <dbReference type="SAM" id="Phobius"/>
    </source>
</evidence>
<name>A0A0A9D6U2_ARUDO</name>
<feature type="transmembrane region" description="Helical" evidence="1">
    <location>
        <begin position="57"/>
        <end position="76"/>
    </location>
</feature>
<proteinExistence type="predicted"/>
<sequence length="102" mass="11816">MYARTASIMITAQLHVKLEIVLVQLVSIYRGAAVPLCHVVLNTIMILTMLMNHVQPVMTWWLAILTCSLCMIVLLVRCKHLSVNRWLKIFRLSSYFFDQTHT</sequence>
<reference evidence="2" key="1">
    <citation type="submission" date="2014-09" db="EMBL/GenBank/DDBJ databases">
        <authorList>
            <person name="Magalhaes I.L.F."/>
            <person name="Oliveira U."/>
            <person name="Santos F.R."/>
            <person name="Vidigal T.H.D.A."/>
            <person name="Brescovit A.D."/>
            <person name="Santos A.J."/>
        </authorList>
    </citation>
    <scope>NUCLEOTIDE SEQUENCE</scope>
    <source>
        <tissue evidence="2">Shoot tissue taken approximately 20 cm above the soil surface</tissue>
    </source>
</reference>
<feature type="transmembrane region" description="Helical" evidence="1">
    <location>
        <begin position="21"/>
        <end position="51"/>
    </location>
</feature>
<evidence type="ECO:0000313" key="2">
    <source>
        <dbReference type="EMBL" id="JAD84314.1"/>
    </source>
</evidence>
<reference evidence="2" key="2">
    <citation type="journal article" date="2015" name="Data Brief">
        <title>Shoot transcriptome of the giant reed, Arundo donax.</title>
        <authorList>
            <person name="Barrero R.A."/>
            <person name="Guerrero F.D."/>
            <person name="Moolhuijzen P."/>
            <person name="Goolsby J.A."/>
            <person name="Tidwell J."/>
            <person name="Bellgard S.E."/>
            <person name="Bellgard M.I."/>
        </authorList>
    </citation>
    <scope>NUCLEOTIDE SEQUENCE</scope>
    <source>
        <tissue evidence="2">Shoot tissue taken approximately 20 cm above the soil surface</tissue>
    </source>
</reference>
<organism evidence="2">
    <name type="scientific">Arundo donax</name>
    <name type="common">Giant reed</name>
    <name type="synonym">Donax arundinaceus</name>
    <dbReference type="NCBI Taxonomy" id="35708"/>
    <lineage>
        <taxon>Eukaryota</taxon>
        <taxon>Viridiplantae</taxon>
        <taxon>Streptophyta</taxon>
        <taxon>Embryophyta</taxon>
        <taxon>Tracheophyta</taxon>
        <taxon>Spermatophyta</taxon>
        <taxon>Magnoliopsida</taxon>
        <taxon>Liliopsida</taxon>
        <taxon>Poales</taxon>
        <taxon>Poaceae</taxon>
        <taxon>PACMAD clade</taxon>
        <taxon>Arundinoideae</taxon>
        <taxon>Arundineae</taxon>
        <taxon>Arundo</taxon>
    </lineage>
</organism>
<dbReference type="AlphaFoldDB" id="A0A0A9D6U2"/>
<dbReference type="EMBL" id="GBRH01213581">
    <property type="protein sequence ID" value="JAD84314.1"/>
    <property type="molecule type" value="Transcribed_RNA"/>
</dbReference>
<protein>
    <submittedName>
        <fullName evidence="2">Uncharacterized protein</fullName>
    </submittedName>
</protein>
<accession>A0A0A9D6U2</accession>
<keyword evidence="1" id="KW-1133">Transmembrane helix</keyword>